<reference evidence="7 8" key="1">
    <citation type="submission" date="2020-03" db="EMBL/GenBank/DDBJ databases">
        <title>WGS of actinomycetes isolated from Thailand.</title>
        <authorList>
            <person name="Thawai C."/>
        </authorList>
    </citation>
    <scope>NUCLEOTIDE SEQUENCE [LARGE SCALE GENOMIC DNA]</scope>
    <source>
        <strain evidence="7 8">FMUSA5-5</strain>
    </source>
</reference>
<keyword evidence="3" id="KW-0378">Hydrolase</keyword>
<evidence type="ECO:0000256" key="4">
    <source>
        <dbReference type="ARBA" id="ARBA00022807"/>
    </source>
</evidence>
<keyword evidence="4" id="KW-0788">Thiol protease</keyword>
<evidence type="ECO:0000256" key="1">
    <source>
        <dbReference type="ARBA" id="ARBA00007074"/>
    </source>
</evidence>
<evidence type="ECO:0000256" key="2">
    <source>
        <dbReference type="ARBA" id="ARBA00022670"/>
    </source>
</evidence>
<dbReference type="InterPro" id="IPR038765">
    <property type="entry name" value="Papain-like_cys_pep_sf"/>
</dbReference>
<dbReference type="EMBL" id="JAATEP010000017">
    <property type="protein sequence ID" value="NJP92483.1"/>
    <property type="molecule type" value="Genomic_DNA"/>
</dbReference>
<comment type="caution">
    <text evidence="7">The sequence shown here is derived from an EMBL/GenBank/DDBJ whole genome shotgun (WGS) entry which is preliminary data.</text>
</comment>
<protein>
    <submittedName>
        <fullName evidence="7">NlpC/P60 family protein</fullName>
    </submittedName>
</protein>
<dbReference type="InterPro" id="IPR000064">
    <property type="entry name" value="NLP_P60_dom"/>
</dbReference>
<organism evidence="7 8">
    <name type="scientific">Nonomuraea composti</name>
    <dbReference type="NCBI Taxonomy" id="2720023"/>
    <lineage>
        <taxon>Bacteria</taxon>
        <taxon>Bacillati</taxon>
        <taxon>Actinomycetota</taxon>
        <taxon>Actinomycetes</taxon>
        <taxon>Streptosporangiales</taxon>
        <taxon>Streptosporangiaceae</taxon>
        <taxon>Nonomuraea</taxon>
    </lineage>
</organism>
<dbReference type="PANTHER" id="PTHR47359">
    <property type="entry name" value="PEPTIDOGLYCAN DL-ENDOPEPTIDASE CWLO"/>
    <property type="match status" value="1"/>
</dbReference>
<dbReference type="InterPro" id="IPR051794">
    <property type="entry name" value="PG_Endopeptidase_C40"/>
</dbReference>
<evidence type="ECO:0000256" key="3">
    <source>
        <dbReference type="ARBA" id="ARBA00022801"/>
    </source>
</evidence>
<evidence type="ECO:0000256" key="5">
    <source>
        <dbReference type="SAM" id="Coils"/>
    </source>
</evidence>
<name>A0ABX1B3S1_9ACTN</name>
<feature type="coiled-coil region" evidence="5">
    <location>
        <begin position="169"/>
        <end position="199"/>
    </location>
</feature>
<dbReference type="SUPFAM" id="SSF54001">
    <property type="entry name" value="Cysteine proteinases"/>
    <property type="match status" value="1"/>
</dbReference>
<gene>
    <name evidence="7" type="ORF">HCN51_23935</name>
</gene>
<accession>A0ABX1B3S1</accession>
<dbReference type="Pfam" id="PF00877">
    <property type="entry name" value="NLPC_P60"/>
    <property type="match status" value="1"/>
</dbReference>
<dbReference type="PANTHER" id="PTHR47359:SF3">
    <property type="entry name" value="NLP_P60 DOMAIN-CONTAINING PROTEIN-RELATED"/>
    <property type="match status" value="1"/>
</dbReference>
<evidence type="ECO:0000313" key="7">
    <source>
        <dbReference type="EMBL" id="NJP92483.1"/>
    </source>
</evidence>
<keyword evidence="5" id="KW-0175">Coiled coil</keyword>
<dbReference type="PROSITE" id="PS51935">
    <property type="entry name" value="NLPC_P60"/>
    <property type="match status" value="1"/>
</dbReference>
<sequence>MISVLFPPRRRDLRGGIVVAVWTTRLGRTAGTAALALIALAATPGGARAEPSPAKVRARLVKLNEQADQLVERYNQANEAYKSARKKHDALNAELGRKDARVADLREELATMASTSYRTGPFGGWPAFALRGDPETALSSMASLEQLARDRAAKILAYETATKDLRDRRAEAQRVVAAADDARDKVRDEKAKVDKLVKEQTKLLRRLGTFRTGDPSSPGIQYTGPASGNARRALQFAFAQVGKPYRYGGTGPGSYDCSGLTQAAWRSGGVELPRTTWTQWSWGAGRRVPLDALQPGDLLFSKGLGHMGMYAGNGKMVHAPQTGDVIKVVDLDDYWRTRLLGAVRP</sequence>
<dbReference type="Proteomes" id="UP000696294">
    <property type="component" value="Unassembled WGS sequence"/>
</dbReference>
<keyword evidence="8" id="KW-1185">Reference proteome</keyword>
<evidence type="ECO:0000259" key="6">
    <source>
        <dbReference type="PROSITE" id="PS51935"/>
    </source>
</evidence>
<dbReference type="Gene3D" id="3.90.1720.10">
    <property type="entry name" value="endopeptidase domain like (from Nostoc punctiforme)"/>
    <property type="match status" value="1"/>
</dbReference>
<dbReference type="Gene3D" id="6.10.250.3150">
    <property type="match status" value="1"/>
</dbReference>
<feature type="coiled-coil region" evidence="5">
    <location>
        <begin position="60"/>
        <end position="108"/>
    </location>
</feature>
<evidence type="ECO:0000313" key="8">
    <source>
        <dbReference type="Proteomes" id="UP000696294"/>
    </source>
</evidence>
<feature type="domain" description="NlpC/P60" evidence="6">
    <location>
        <begin position="227"/>
        <end position="345"/>
    </location>
</feature>
<keyword evidence="2" id="KW-0645">Protease</keyword>
<proteinExistence type="inferred from homology"/>
<comment type="similarity">
    <text evidence="1">Belongs to the peptidase C40 family.</text>
</comment>